<evidence type="ECO:0000313" key="2">
    <source>
        <dbReference type="Proteomes" id="UP000823521"/>
    </source>
</evidence>
<keyword evidence="1" id="KW-0808">Transferase</keyword>
<keyword evidence="1" id="KW-0418">Kinase</keyword>
<name>A0ABS3W121_MICEH</name>
<dbReference type="Proteomes" id="UP000823521">
    <property type="component" value="Unassembled WGS sequence"/>
</dbReference>
<comment type="caution">
    <text evidence="1">The sequence shown here is derived from an EMBL/GenBank/DDBJ whole genome shotgun (WGS) entry which is preliminary data.</text>
</comment>
<sequence>MRVVGLMSGTSYDAVDVVAAEFTAEGETLRLRPLGSRSLPYDDGLRAEIAGLLPPGSTTIDAVCRLDNRLGQLFAEAAAVGVELAGGRADLVVSPGQTVFHWVREGRAQGTLQLGAPAWVAARVGVPVLSD</sequence>
<keyword evidence="2" id="KW-1185">Reference proteome</keyword>
<dbReference type="Gene3D" id="3.30.420.40">
    <property type="match status" value="1"/>
</dbReference>
<dbReference type="InterPro" id="IPR005338">
    <property type="entry name" value="Anhydro_N_Ac-Mur_kinase"/>
</dbReference>
<accession>A0ABS3W121</accession>
<organism evidence="1 2">
    <name type="scientific">Micromonospora echinofusca</name>
    <dbReference type="NCBI Taxonomy" id="47858"/>
    <lineage>
        <taxon>Bacteria</taxon>
        <taxon>Bacillati</taxon>
        <taxon>Actinomycetota</taxon>
        <taxon>Actinomycetes</taxon>
        <taxon>Micromonosporales</taxon>
        <taxon>Micromonosporaceae</taxon>
        <taxon>Micromonospora</taxon>
    </lineage>
</organism>
<evidence type="ECO:0000313" key="1">
    <source>
        <dbReference type="EMBL" id="MBO4210458.1"/>
    </source>
</evidence>
<protein>
    <submittedName>
        <fullName evidence="1">Anhydro-N-acetylmuramic acid kinase</fullName>
    </submittedName>
</protein>
<dbReference type="GO" id="GO:0016301">
    <property type="term" value="F:kinase activity"/>
    <property type="evidence" value="ECO:0007669"/>
    <property type="project" value="UniProtKB-KW"/>
</dbReference>
<reference evidence="1 2" key="1">
    <citation type="submission" date="2019-12" db="EMBL/GenBank/DDBJ databases">
        <title>Whole genome sequencing of endophytic Actinobacterium Micromonospora sp. MPMI6T.</title>
        <authorList>
            <person name="Evv R."/>
            <person name="Podile A.R."/>
        </authorList>
    </citation>
    <scope>NUCLEOTIDE SEQUENCE [LARGE SCALE GENOMIC DNA]</scope>
    <source>
        <strain evidence="1 2">MPMI6</strain>
    </source>
</reference>
<dbReference type="PANTHER" id="PTHR30605:SF0">
    <property type="entry name" value="ANHYDRO-N-ACETYLMURAMIC ACID KINASE"/>
    <property type="match status" value="1"/>
</dbReference>
<dbReference type="PANTHER" id="PTHR30605">
    <property type="entry name" value="ANHYDRO-N-ACETYLMURAMIC ACID KINASE"/>
    <property type="match status" value="1"/>
</dbReference>
<dbReference type="Pfam" id="PF03702">
    <property type="entry name" value="AnmK"/>
    <property type="match status" value="1"/>
</dbReference>
<proteinExistence type="predicted"/>
<feature type="non-terminal residue" evidence="1">
    <location>
        <position position="131"/>
    </location>
</feature>
<dbReference type="EMBL" id="WVUH01000487">
    <property type="protein sequence ID" value="MBO4210458.1"/>
    <property type="molecule type" value="Genomic_DNA"/>
</dbReference>
<gene>
    <name evidence="1" type="ORF">GSF22_31350</name>
</gene>